<reference evidence="4" key="1">
    <citation type="submission" date="2021-06" db="EMBL/GenBank/DDBJ databases">
        <title>Elioraea tepida, sp. nov., a moderately thermophilic aerobic anoxygenic phototrophic bacterium isolated from an alkaline siliceous hot spring mat community in Yellowstone National Park, WY, USA.</title>
        <authorList>
            <person name="Saini M.K."/>
            <person name="Yoshida S."/>
            <person name="Sebastian A."/>
            <person name="Hirose S."/>
            <person name="Hara E."/>
            <person name="Tamaki H."/>
            <person name="Soulier N.T."/>
            <person name="Albert I."/>
            <person name="Hanada S."/>
            <person name="Bryant D.A."/>
            <person name="Tank M."/>
        </authorList>
    </citation>
    <scope>NUCLEOTIDE SEQUENCE</scope>
    <source>
        <strain evidence="4">MS-P2</strain>
    </source>
</reference>
<protein>
    <submittedName>
        <fullName evidence="4">Deoxyribodipyrimidine photo-lyase</fullName>
        <ecNumber evidence="4">4.1.99.3</ecNumber>
    </submittedName>
</protein>
<dbReference type="GO" id="GO:0003904">
    <property type="term" value="F:deoxyribodipyrimidine photo-lyase activity"/>
    <property type="evidence" value="ECO:0007669"/>
    <property type="project" value="UniProtKB-EC"/>
</dbReference>
<dbReference type="PANTHER" id="PTHR11455:SF9">
    <property type="entry name" value="CRYPTOCHROME CIRCADIAN CLOCK 5 ISOFORM X1"/>
    <property type="match status" value="1"/>
</dbReference>
<feature type="region of interest" description="Disordered" evidence="2">
    <location>
        <begin position="466"/>
        <end position="497"/>
    </location>
</feature>
<dbReference type="EC" id="4.1.99.3" evidence="4"/>
<evidence type="ECO:0000256" key="1">
    <source>
        <dbReference type="PIRSR" id="PIRSR602081-1"/>
    </source>
</evidence>
<comment type="cofactor">
    <cofactor evidence="1">
        <name>FAD</name>
        <dbReference type="ChEBI" id="CHEBI:57692"/>
    </cofactor>
    <text evidence="1">Binds 1 FAD per subunit.</text>
</comment>
<dbReference type="Pfam" id="PF00875">
    <property type="entry name" value="DNA_photolyase"/>
    <property type="match status" value="1"/>
</dbReference>
<feature type="domain" description="Photolyase/cryptochrome alpha/beta" evidence="3">
    <location>
        <begin position="4"/>
        <end position="133"/>
    </location>
</feature>
<evidence type="ECO:0000313" key="5">
    <source>
        <dbReference type="Proteomes" id="UP000694001"/>
    </source>
</evidence>
<keyword evidence="1" id="KW-0274">FAD</keyword>
<feature type="binding site" evidence="1">
    <location>
        <position position="211"/>
    </location>
    <ligand>
        <name>FAD</name>
        <dbReference type="ChEBI" id="CHEBI:57692"/>
    </ligand>
</feature>
<gene>
    <name evidence="4" type="ORF">KO353_06255</name>
</gene>
<proteinExistence type="predicted"/>
<dbReference type="RefSeq" id="WP_218286851.1">
    <property type="nucleotide sequence ID" value="NZ_CP076448.1"/>
</dbReference>
<keyword evidence="1" id="KW-0285">Flavoprotein</keyword>
<organism evidence="4 5">
    <name type="scientific">Elioraea tepida</name>
    <dbReference type="NCBI Taxonomy" id="2843330"/>
    <lineage>
        <taxon>Bacteria</taxon>
        <taxon>Pseudomonadati</taxon>
        <taxon>Pseudomonadota</taxon>
        <taxon>Alphaproteobacteria</taxon>
        <taxon>Acetobacterales</taxon>
        <taxon>Elioraeaceae</taxon>
        <taxon>Elioraea</taxon>
    </lineage>
</organism>
<feature type="binding site" evidence="1">
    <location>
        <position position="264"/>
    </location>
    <ligand>
        <name>FAD</name>
        <dbReference type="ChEBI" id="CHEBI:57692"/>
    </ligand>
</feature>
<dbReference type="EMBL" id="CP076448">
    <property type="protein sequence ID" value="QXM25799.1"/>
    <property type="molecule type" value="Genomic_DNA"/>
</dbReference>
<evidence type="ECO:0000313" key="4">
    <source>
        <dbReference type="EMBL" id="QXM25799.1"/>
    </source>
</evidence>
<dbReference type="InterPro" id="IPR006050">
    <property type="entry name" value="DNA_photolyase_N"/>
</dbReference>
<name>A0A975U3W0_9PROT</name>
<evidence type="ECO:0000259" key="3">
    <source>
        <dbReference type="PROSITE" id="PS51645"/>
    </source>
</evidence>
<keyword evidence="4" id="KW-0456">Lyase</keyword>
<sequence>MRRPVSIVWFKRDLRIADHAPLVAAAASGPVLPLWIVEPGQWRAPEASARQYLFQAESAAELSADLAALGQPLVVRVGEPVEVFRALAASVTIGAIEAHQESTGERDYARDRAVRAWARAAGIPFREHRQNGAIRALGSRDGWAARWERFTRAPLVPTPEALAPVAIDPGTIPSPEALGLAPDPCPGRQRGGRAAAEALLASFLSGRALTYRRAMSSPLAGWEACSRLSPHLAAGTLSVREAAQAARSARANAAGPLRKGIDSFLTRLAWHCHFIQKIETEPAIERRALHPAYRGLAGAGEDDPRFRAWAEGRTGWPFLDACMRCLAETGWLNFRARAMLVSVASMHLGLDWRAVGLHLARLFTDYEPGIHWSQVQMQSGVTGVNTIRIYNPVKQGLDQDPDGVFVRRWVPELRGLPGGSVHMPWRFGGVETYPAPLGDHEALARAARERLWAVRRGSAYRDAADAIQRRHGSRRSGLKQVGARRKAGAQAPLPLGE</sequence>
<dbReference type="Pfam" id="PF03441">
    <property type="entry name" value="FAD_binding_7"/>
    <property type="match status" value="1"/>
</dbReference>
<dbReference type="PROSITE" id="PS51645">
    <property type="entry name" value="PHR_CRY_ALPHA_BETA"/>
    <property type="match status" value="1"/>
</dbReference>
<dbReference type="GO" id="GO:0003677">
    <property type="term" value="F:DNA binding"/>
    <property type="evidence" value="ECO:0007669"/>
    <property type="project" value="TreeGrafter"/>
</dbReference>
<dbReference type="InterPro" id="IPR002081">
    <property type="entry name" value="Cryptochrome/DNA_photolyase_1"/>
</dbReference>
<dbReference type="InterPro" id="IPR005101">
    <property type="entry name" value="Cryptochr/Photolyase_FAD-bd"/>
</dbReference>
<dbReference type="Proteomes" id="UP000694001">
    <property type="component" value="Chromosome"/>
</dbReference>
<dbReference type="KEGG" id="elio:KO353_06255"/>
<dbReference type="GO" id="GO:0071949">
    <property type="term" value="F:FAD binding"/>
    <property type="evidence" value="ECO:0007669"/>
    <property type="project" value="TreeGrafter"/>
</dbReference>
<evidence type="ECO:0000256" key="2">
    <source>
        <dbReference type="SAM" id="MobiDB-lite"/>
    </source>
</evidence>
<dbReference type="GO" id="GO:0009416">
    <property type="term" value="P:response to light stimulus"/>
    <property type="evidence" value="ECO:0007669"/>
    <property type="project" value="TreeGrafter"/>
</dbReference>
<keyword evidence="5" id="KW-1185">Reference proteome</keyword>
<accession>A0A975U3W0</accession>
<dbReference type="AlphaFoldDB" id="A0A975U3W0"/>
<dbReference type="PANTHER" id="PTHR11455">
    <property type="entry name" value="CRYPTOCHROME"/>
    <property type="match status" value="1"/>
</dbReference>
<feature type="compositionally biased region" description="Basic residues" evidence="2">
    <location>
        <begin position="469"/>
        <end position="487"/>
    </location>
</feature>